<dbReference type="EMBL" id="AP018052">
    <property type="protein sequence ID" value="BAZ93740.1"/>
    <property type="molecule type" value="Genomic_DNA"/>
</dbReference>
<sequence>MLPREEEGGITVEEIQRRLWNDHGIEVSERNIQRDLRSLQGAEDHVGFPISCDEDQPKPWRWSWYGRELLGIPKMGRHTALTFQMVKDLLEPLLPAETMAYMQPNFYAAEEVLRKTSAKRAGRWRDKIRVVPHSLRLIPPELEPGVLEVVSQALLDDRQIEMSYWSGSRHASDVKSYPVHPYALIHRNTSVELIGRIDGDSKTRRWALHRVKSVQHLEASSSVPRSFKLDDFVQHELGFPESGEAIGLELWMHESARNHVIETKLSNDQRISETEDGLIVKATVNETVELKWWLLGLGDRVRIMKPDVLRESMKTMTHRMAELYR</sequence>
<evidence type="ECO:0000313" key="4">
    <source>
        <dbReference type="Proteomes" id="UP000218765"/>
    </source>
</evidence>
<dbReference type="Proteomes" id="UP000218765">
    <property type="component" value="Chromosome"/>
</dbReference>
<protein>
    <submittedName>
        <fullName evidence="3">Transcriptional factor</fullName>
    </submittedName>
</protein>
<dbReference type="PANTHER" id="PTHR34580">
    <property type="match status" value="1"/>
</dbReference>
<name>A0A1Z4VQ21_9GAMM</name>
<evidence type="ECO:0000313" key="3">
    <source>
        <dbReference type="EMBL" id="BAZ93740.1"/>
    </source>
</evidence>
<dbReference type="Pfam" id="PF25583">
    <property type="entry name" value="WCX"/>
    <property type="match status" value="1"/>
</dbReference>
<dbReference type="InterPro" id="IPR026881">
    <property type="entry name" value="WYL_dom"/>
</dbReference>
<feature type="domain" description="WCX" evidence="2">
    <location>
        <begin position="248"/>
        <end position="321"/>
    </location>
</feature>
<gene>
    <name evidence="3" type="ORF">FOKN1_1342</name>
</gene>
<dbReference type="PROSITE" id="PS52050">
    <property type="entry name" value="WYL"/>
    <property type="match status" value="1"/>
</dbReference>
<evidence type="ECO:0000259" key="1">
    <source>
        <dbReference type="Pfam" id="PF13280"/>
    </source>
</evidence>
<dbReference type="Pfam" id="PF13280">
    <property type="entry name" value="WYL"/>
    <property type="match status" value="1"/>
</dbReference>
<dbReference type="AlphaFoldDB" id="A0A1Z4VQ21"/>
<evidence type="ECO:0000259" key="2">
    <source>
        <dbReference type="Pfam" id="PF25583"/>
    </source>
</evidence>
<organism evidence="3 4">
    <name type="scientific">Thiohalobacter thiocyanaticus</name>
    <dbReference type="NCBI Taxonomy" id="585455"/>
    <lineage>
        <taxon>Bacteria</taxon>
        <taxon>Pseudomonadati</taxon>
        <taxon>Pseudomonadota</taxon>
        <taxon>Gammaproteobacteria</taxon>
        <taxon>Thiohalobacterales</taxon>
        <taxon>Thiohalobacteraceae</taxon>
        <taxon>Thiohalobacter</taxon>
    </lineage>
</organism>
<dbReference type="KEGG" id="ttc:FOKN1_1342"/>
<dbReference type="PANTHER" id="PTHR34580:SF1">
    <property type="entry name" value="PROTEIN PAFC"/>
    <property type="match status" value="1"/>
</dbReference>
<accession>A0A1Z4VQ21</accession>
<feature type="domain" description="WYL" evidence="1">
    <location>
        <begin position="146"/>
        <end position="215"/>
    </location>
</feature>
<dbReference type="InterPro" id="IPR057727">
    <property type="entry name" value="WCX_dom"/>
</dbReference>
<reference evidence="3 4" key="1">
    <citation type="submission" date="2017-05" db="EMBL/GenBank/DDBJ databases">
        <title>Thiocyanate degradation by Thiohalobacter thiocyanaticus FOKN1.</title>
        <authorList>
            <person name="Oshiki M."/>
            <person name="Fukushima T."/>
            <person name="Kawano S."/>
            <person name="Nakagawa J."/>
        </authorList>
    </citation>
    <scope>NUCLEOTIDE SEQUENCE [LARGE SCALE GENOMIC DNA]</scope>
    <source>
        <strain evidence="3 4">FOKN1</strain>
    </source>
</reference>
<proteinExistence type="predicted"/>
<dbReference type="InterPro" id="IPR051534">
    <property type="entry name" value="CBASS_pafABC_assoc_protein"/>
</dbReference>
<keyword evidence="4" id="KW-1185">Reference proteome</keyword>